<dbReference type="SMART" id="SM01260">
    <property type="entry name" value="LANC_like"/>
    <property type="match status" value="1"/>
</dbReference>
<proteinExistence type="predicted"/>
<organism evidence="1 2">
    <name type="scientific">Archangium gephyra</name>
    <dbReference type="NCBI Taxonomy" id="48"/>
    <lineage>
        <taxon>Bacteria</taxon>
        <taxon>Pseudomonadati</taxon>
        <taxon>Myxococcota</taxon>
        <taxon>Myxococcia</taxon>
        <taxon>Myxococcales</taxon>
        <taxon>Cystobacterineae</taxon>
        <taxon>Archangiaceae</taxon>
        <taxon>Archangium</taxon>
    </lineage>
</organism>
<dbReference type="EMBL" id="QUMU01000002">
    <property type="protein sequence ID" value="REG36470.1"/>
    <property type="molecule type" value="Genomic_DNA"/>
</dbReference>
<dbReference type="SUPFAM" id="SSF158745">
    <property type="entry name" value="LanC-like"/>
    <property type="match status" value="1"/>
</dbReference>
<dbReference type="Gene3D" id="1.50.10.20">
    <property type="match status" value="1"/>
</dbReference>
<name>A0ABX9KA78_9BACT</name>
<dbReference type="Pfam" id="PF05147">
    <property type="entry name" value="LANC_like"/>
    <property type="match status" value="1"/>
</dbReference>
<dbReference type="InterPro" id="IPR007822">
    <property type="entry name" value="LANC-like"/>
</dbReference>
<gene>
    <name evidence="1" type="ORF">ATI61_102848</name>
</gene>
<dbReference type="RefSeq" id="WP_116119881.1">
    <property type="nucleotide sequence ID" value="NZ_CP011509.1"/>
</dbReference>
<evidence type="ECO:0000313" key="1">
    <source>
        <dbReference type="EMBL" id="REG36470.1"/>
    </source>
</evidence>
<dbReference type="PRINTS" id="PR01955">
    <property type="entry name" value="LANCFRANKIA"/>
</dbReference>
<dbReference type="Proteomes" id="UP000256345">
    <property type="component" value="Unassembled WGS sequence"/>
</dbReference>
<evidence type="ECO:0000313" key="2">
    <source>
        <dbReference type="Proteomes" id="UP000256345"/>
    </source>
</evidence>
<keyword evidence="2" id="KW-1185">Reference proteome</keyword>
<accession>A0ABX9KA78</accession>
<protein>
    <submittedName>
        <fullName evidence="1">Lanthionine synthetase-like protein</fullName>
    </submittedName>
</protein>
<reference evidence="1 2" key="1">
    <citation type="submission" date="2018-08" db="EMBL/GenBank/DDBJ databases">
        <title>Genomic Encyclopedia of Archaeal and Bacterial Type Strains, Phase II (KMG-II): from individual species to whole genera.</title>
        <authorList>
            <person name="Goeker M."/>
        </authorList>
    </citation>
    <scope>NUCLEOTIDE SEQUENCE [LARGE SCALE GENOMIC DNA]</scope>
    <source>
        <strain evidence="1 2">DSM 2261</strain>
    </source>
</reference>
<sequence length="429" mass="44948">MNTRNGFPLALEAATRLGRTLCESAFWEAERQRCNWMGRNEEVYLPGAQVPPTSAALGPLVYSGSAGVALFLSELSEVTGEPAFREAALGGIRRSTWHYLHRPAGTAPVSALSFFSGALGAAYVAWRIAGRDPGAGLDGELDALLGRVSRALSEPHPLDLIGGNAGAIPALLAMAKTPAWRLCRDVALRCGEELCAAAEWQGGVAVWPHEKTARGPLTSPPLTGLAHGASGIALALLELYAATGEGRFRNTARGAFAYEDSLFSPAHGNWPDLRVFPGVAPSPTPAYSSAWCHGAPGIALARLRAMTLDPEQREVHAAVARTALSTTAAALERTLAQPRADATLCHGGTGLSEVMLSGAEQLGDGTYRSLAEKAVTTLVERYATSGDWPSGVLSNGPNPSLMLGTAGIGHHLLRLHAPERVAPVLVLTP</sequence>
<comment type="caution">
    <text evidence="1">The sequence shown here is derived from an EMBL/GenBank/DDBJ whole genome shotgun (WGS) entry which is preliminary data.</text>
</comment>
<dbReference type="PRINTS" id="PR01950">
    <property type="entry name" value="LANCSUPER"/>
</dbReference>